<evidence type="ECO:0000313" key="1">
    <source>
        <dbReference type="EMBL" id="KAJ9144688.1"/>
    </source>
</evidence>
<proteinExistence type="predicted"/>
<sequence length="78" mass="9246">MNVNIPVWPLLSNKRGGGKGEKKYIVRVKQRVSYSFRSRRVSPWKQVGRSQLRRWVVRHHIHLHSTMVWVVESSRLGL</sequence>
<protein>
    <submittedName>
        <fullName evidence="1">Uncharacterized protein</fullName>
    </submittedName>
</protein>
<dbReference type="Proteomes" id="UP001174694">
    <property type="component" value="Unassembled WGS sequence"/>
</dbReference>
<name>A0AA38VQ78_9PEZI</name>
<dbReference type="EMBL" id="JANBVO010000016">
    <property type="protein sequence ID" value="KAJ9144688.1"/>
    <property type="molecule type" value="Genomic_DNA"/>
</dbReference>
<keyword evidence="2" id="KW-1185">Reference proteome</keyword>
<comment type="caution">
    <text evidence="1">The sequence shown here is derived from an EMBL/GenBank/DDBJ whole genome shotgun (WGS) entry which is preliminary data.</text>
</comment>
<dbReference type="AlphaFoldDB" id="A0AA38VQ78"/>
<evidence type="ECO:0000313" key="2">
    <source>
        <dbReference type="Proteomes" id="UP001174694"/>
    </source>
</evidence>
<reference evidence="1" key="1">
    <citation type="submission" date="2022-07" db="EMBL/GenBank/DDBJ databases">
        <title>Fungi with potential for degradation of polypropylene.</title>
        <authorList>
            <person name="Gostincar C."/>
        </authorList>
    </citation>
    <scope>NUCLEOTIDE SEQUENCE</scope>
    <source>
        <strain evidence="1">EXF-13308</strain>
    </source>
</reference>
<accession>A0AA38VQ78</accession>
<organism evidence="1 2">
    <name type="scientific">Pleurostoma richardsiae</name>
    <dbReference type="NCBI Taxonomy" id="41990"/>
    <lineage>
        <taxon>Eukaryota</taxon>
        <taxon>Fungi</taxon>
        <taxon>Dikarya</taxon>
        <taxon>Ascomycota</taxon>
        <taxon>Pezizomycotina</taxon>
        <taxon>Sordariomycetes</taxon>
        <taxon>Sordariomycetidae</taxon>
        <taxon>Calosphaeriales</taxon>
        <taxon>Pleurostomataceae</taxon>
        <taxon>Pleurostoma</taxon>
    </lineage>
</organism>
<gene>
    <name evidence="1" type="ORF">NKR23_g5744</name>
</gene>